<evidence type="ECO:0000313" key="14">
    <source>
        <dbReference type="Proteomes" id="UP001589795"/>
    </source>
</evidence>
<evidence type="ECO:0000256" key="1">
    <source>
        <dbReference type="ARBA" id="ARBA00006139"/>
    </source>
</evidence>
<name>A0ABV6CJE4_9RHOB</name>
<keyword evidence="7 9" id="KW-1133">Transmembrane helix</keyword>
<comment type="caution">
    <text evidence="9">Lacks conserved residue(s) required for the propagation of feature annotation.</text>
</comment>
<evidence type="ECO:0000256" key="4">
    <source>
        <dbReference type="ARBA" id="ARBA00022692"/>
    </source>
</evidence>
<evidence type="ECO:0000256" key="7">
    <source>
        <dbReference type="ARBA" id="ARBA00022989"/>
    </source>
</evidence>
<feature type="transmembrane region" description="Helical" evidence="9">
    <location>
        <begin position="132"/>
        <end position="149"/>
    </location>
</feature>
<dbReference type="InterPro" id="IPR001872">
    <property type="entry name" value="Peptidase_A8"/>
</dbReference>
<dbReference type="NCBIfam" id="TIGR00077">
    <property type="entry name" value="lspA"/>
    <property type="match status" value="1"/>
</dbReference>
<dbReference type="Proteomes" id="UP001589795">
    <property type="component" value="Unassembled WGS sequence"/>
</dbReference>
<dbReference type="Pfam" id="PF01252">
    <property type="entry name" value="Peptidase_A8"/>
    <property type="match status" value="1"/>
</dbReference>
<evidence type="ECO:0000256" key="11">
    <source>
        <dbReference type="RuleBase" id="RU004181"/>
    </source>
</evidence>
<evidence type="ECO:0000256" key="9">
    <source>
        <dbReference type="HAMAP-Rule" id="MF_00161"/>
    </source>
</evidence>
<feature type="active site" evidence="9">
    <location>
        <position position="117"/>
    </location>
</feature>
<dbReference type="PANTHER" id="PTHR33695:SF1">
    <property type="entry name" value="LIPOPROTEIN SIGNAL PEPTIDASE"/>
    <property type="match status" value="1"/>
</dbReference>
<comment type="catalytic activity">
    <reaction evidence="9 10">
        <text>Release of signal peptides from bacterial membrane prolipoproteins. Hydrolyzes -Xaa-Yaa-Zaa-|-(S,diacylglyceryl)Cys-, in which Xaa is hydrophobic (preferably Leu), and Yaa (Ala or Ser) and Zaa (Gly or Ala) have small, neutral side chains.</text>
        <dbReference type="EC" id="3.4.23.36"/>
    </reaction>
</comment>
<feature type="compositionally biased region" description="Pro residues" evidence="12">
    <location>
        <begin position="161"/>
        <end position="178"/>
    </location>
</feature>
<evidence type="ECO:0000256" key="3">
    <source>
        <dbReference type="ARBA" id="ARBA00022670"/>
    </source>
</evidence>
<feature type="transmembrane region" description="Helical" evidence="9">
    <location>
        <begin position="62"/>
        <end position="82"/>
    </location>
</feature>
<evidence type="ECO:0000313" key="13">
    <source>
        <dbReference type="EMBL" id="MFC0200874.1"/>
    </source>
</evidence>
<evidence type="ECO:0000256" key="5">
    <source>
        <dbReference type="ARBA" id="ARBA00022750"/>
    </source>
</evidence>
<keyword evidence="3 9" id="KW-0645">Protease</keyword>
<keyword evidence="8 9" id="KW-0472">Membrane</keyword>
<keyword evidence="2 9" id="KW-1003">Cell membrane</keyword>
<evidence type="ECO:0000256" key="2">
    <source>
        <dbReference type="ARBA" id="ARBA00022475"/>
    </source>
</evidence>
<evidence type="ECO:0000256" key="8">
    <source>
        <dbReference type="ARBA" id="ARBA00023136"/>
    </source>
</evidence>
<feature type="active site" evidence="9">
    <location>
        <position position="136"/>
    </location>
</feature>
<keyword evidence="6 9" id="KW-0378">Hydrolase</keyword>
<dbReference type="EC" id="3.4.23.36" evidence="9"/>
<comment type="similarity">
    <text evidence="1 9 11">Belongs to the peptidase A8 family.</text>
</comment>
<keyword evidence="14" id="KW-1185">Reference proteome</keyword>
<accession>A0ABV6CJE4</accession>
<reference evidence="13 14" key="1">
    <citation type="submission" date="2024-09" db="EMBL/GenBank/DDBJ databases">
        <authorList>
            <person name="Sun Q."/>
            <person name="Mori K."/>
        </authorList>
    </citation>
    <scope>NUCLEOTIDE SEQUENCE [LARGE SCALE GENOMIC DNA]</scope>
    <source>
        <strain evidence="13 14">CCM 7904</strain>
    </source>
</reference>
<comment type="function">
    <text evidence="9 10">This protein specifically catalyzes the removal of signal peptides from prolipoproteins.</text>
</comment>
<evidence type="ECO:0000256" key="6">
    <source>
        <dbReference type="ARBA" id="ARBA00022801"/>
    </source>
</evidence>
<evidence type="ECO:0000256" key="12">
    <source>
        <dbReference type="SAM" id="MobiDB-lite"/>
    </source>
</evidence>
<dbReference type="RefSeq" id="WP_265506754.1">
    <property type="nucleotide sequence ID" value="NZ_JAOTBE010000017.1"/>
</dbReference>
<comment type="caution">
    <text evidence="13">The sequence shown here is derived from an EMBL/GenBank/DDBJ whole genome shotgun (WGS) entry which is preliminary data.</text>
</comment>
<dbReference type="PANTHER" id="PTHR33695">
    <property type="entry name" value="LIPOPROTEIN SIGNAL PEPTIDASE"/>
    <property type="match status" value="1"/>
</dbReference>
<feature type="transmembrane region" description="Helical" evidence="9">
    <location>
        <begin position="94"/>
        <end position="112"/>
    </location>
</feature>
<keyword evidence="4 9" id="KW-0812">Transmembrane</keyword>
<gene>
    <name evidence="9 13" type="primary">lspA</name>
    <name evidence="13" type="ORF">ACFFIZ_11265</name>
</gene>
<sequence length="197" mass="21645">MRLVAWVAAGIFLLDQALKYLVVHVMQLDRVREIDVLPPWLNLRMAWNQGVNFGLMSSEQDVMRWVLIGIALAICLWVWIWVWRSAMGRFGRVAAGLLIGGAVGNVIDRLLYGAVADFLNMSLPGWQNPYSFNVADISIFAGAIGLVLMPQKAAPDAAAPKPAPKSAPKAPRTPPRPLQPDLFDQSDETRDGRGKSG</sequence>
<dbReference type="EMBL" id="JBHLWQ010000104">
    <property type="protein sequence ID" value="MFC0200874.1"/>
    <property type="molecule type" value="Genomic_DNA"/>
</dbReference>
<protein>
    <recommendedName>
        <fullName evidence="9">Lipoprotein signal peptidase</fullName>
        <ecNumber evidence="9">3.4.23.36</ecNumber>
    </recommendedName>
    <alternativeName>
        <fullName evidence="9">Prolipoprotein signal peptidase</fullName>
    </alternativeName>
    <alternativeName>
        <fullName evidence="9">Signal peptidase II</fullName>
        <shortName evidence="9">SPase II</shortName>
    </alternativeName>
</protein>
<dbReference type="GO" id="GO:0004190">
    <property type="term" value="F:aspartic-type endopeptidase activity"/>
    <property type="evidence" value="ECO:0007669"/>
    <property type="project" value="UniProtKB-EC"/>
</dbReference>
<comment type="subcellular location">
    <subcellularLocation>
        <location evidence="9">Cell membrane</location>
        <topology evidence="9">Multi-pass membrane protein</topology>
    </subcellularLocation>
</comment>
<comment type="pathway">
    <text evidence="9">Protein modification; lipoprotein biosynthesis (signal peptide cleavage).</text>
</comment>
<keyword evidence="5 9" id="KW-0064">Aspartyl protease</keyword>
<dbReference type="PROSITE" id="PS00855">
    <property type="entry name" value="SPASE_II"/>
    <property type="match status" value="1"/>
</dbReference>
<dbReference type="PRINTS" id="PR00781">
    <property type="entry name" value="LIPOSIGPTASE"/>
</dbReference>
<dbReference type="HAMAP" id="MF_00161">
    <property type="entry name" value="LspA"/>
    <property type="match status" value="1"/>
</dbReference>
<feature type="compositionally biased region" description="Basic and acidic residues" evidence="12">
    <location>
        <begin position="187"/>
        <end position="197"/>
    </location>
</feature>
<feature type="region of interest" description="Disordered" evidence="12">
    <location>
        <begin position="156"/>
        <end position="197"/>
    </location>
</feature>
<evidence type="ECO:0000256" key="10">
    <source>
        <dbReference type="RuleBase" id="RU000594"/>
    </source>
</evidence>
<proteinExistence type="inferred from homology"/>
<organism evidence="13 14">
    <name type="scientific">Paracoccus rhizosphaerae</name>
    <dbReference type="NCBI Taxonomy" id="1133347"/>
    <lineage>
        <taxon>Bacteria</taxon>
        <taxon>Pseudomonadati</taxon>
        <taxon>Pseudomonadota</taxon>
        <taxon>Alphaproteobacteria</taxon>
        <taxon>Rhodobacterales</taxon>
        <taxon>Paracoccaceae</taxon>
        <taxon>Paracoccus</taxon>
    </lineage>
</organism>